<evidence type="ECO:0000313" key="2">
    <source>
        <dbReference type="Proteomes" id="UP000663859"/>
    </source>
</evidence>
<accession>A0A8J2FQ73</accession>
<protein>
    <submittedName>
        <fullName evidence="1">Uncharacterized protein</fullName>
    </submittedName>
</protein>
<dbReference type="EMBL" id="CAJNOB010000018">
    <property type="protein sequence ID" value="CAF0698183.1"/>
    <property type="molecule type" value="Genomic_DNA"/>
</dbReference>
<name>A0A8J2FQ73_9BACT</name>
<reference evidence="1" key="1">
    <citation type="submission" date="2021-02" db="EMBL/GenBank/DDBJ databases">
        <authorList>
            <person name="Cremers G."/>
            <person name="Picone N."/>
        </authorList>
    </citation>
    <scope>NUCLEOTIDE SEQUENCE</scope>
    <source>
        <strain evidence="1">PQ17</strain>
    </source>
</reference>
<dbReference type="AlphaFoldDB" id="A0A8J2FQ73"/>
<proteinExistence type="predicted"/>
<organism evidence="1 2">
    <name type="scientific">Candidatus Methylacidithermus pantelleriae</name>
    <dbReference type="NCBI Taxonomy" id="2744239"/>
    <lineage>
        <taxon>Bacteria</taxon>
        <taxon>Pseudomonadati</taxon>
        <taxon>Verrucomicrobiota</taxon>
        <taxon>Methylacidiphilae</taxon>
        <taxon>Methylacidiphilales</taxon>
        <taxon>Methylacidiphilaceae</taxon>
        <taxon>Candidatus Methylacidithermus</taxon>
    </lineage>
</organism>
<evidence type="ECO:0000313" key="1">
    <source>
        <dbReference type="EMBL" id="CAF0698183.1"/>
    </source>
</evidence>
<sequence>MGALLLAMRQGRTRPRPPPIAFGNGHSHVNLVVEWGKKRVPGTEPVSSIDAGKKAAATIGTGKVFGSEEYRCERPPPPLA</sequence>
<dbReference type="RefSeq" id="WP_174583278.1">
    <property type="nucleotide sequence ID" value="NZ_CAJNOB010000018.1"/>
</dbReference>
<dbReference type="Proteomes" id="UP000663859">
    <property type="component" value="Unassembled WGS sequence"/>
</dbReference>
<gene>
    <name evidence="1" type="ORF">MPNT_250019</name>
</gene>
<comment type="caution">
    <text evidence="1">The sequence shown here is derived from an EMBL/GenBank/DDBJ whole genome shotgun (WGS) entry which is preliminary data.</text>
</comment>
<keyword evidence="2" id="KW-1185">Reference proteome</keyword>